<dbReference type="EMBL" id="JAAOAN010001209">
    <property type="protein sequence ID" value="KAF5696346.1"/>
    <property type="molecule type" value="Genomic_DNA"/>
</dbReference>
<accession>A0A8H5XMP9</accession>
<dbReference type="InterPro" id="IPR027417">
    <property type="entry name" value="P-loop_NTPase"/>
</dbReference>
<protein>
    <submittedName>
        <fullName evidence="1">Uncharacterized protein</fullName>
    </submittedName>
</protein>
<dbReference type="Gene3D" id="3.40.50.10810">
    <property type="entry name" value="Tandem AAA-ATPase domain"/>
    <property type="match status" value="1"/>
</dbReference>
<dbReference type="AlphaFoldDB" id="A0A8H5XMP9"/>
<organism evidence="1 2">
    <name type="scientific">Fusarium mundagurra</name>
    <dbReference type="NCBI Taxonomy" id="1567541"/>
    <lineage>
        <taxon>Eukaryota</taxon>
        <taxon>Fungi</taxon>
        <taxon>Dikarya</taxon>
        <taxon>Ascomycota</taxon>
        <taxon>Pezizomycotina</taxon>
        <taxon>Sordariomycetes</taxon>
        <taxon>Hypocreomycetidae</taxon>
        <taxon>Hypocreales</taxon>
        <taxon>Nectriaceae</taxon>
        <taxon>Fusarium</taxon>
        <taxon>Fusarium fujikuroi species complex</taxon>
    </lineage>
</organism>
<dbReference type="InterPro" id="IPR038718">
    <property type="entry name" value="SNF2-like_sf"/>
</dbReference>
<evidence type="ECO:0000313" key="2">
    <source>
        <dbReference type="Proteomes" id="UP000544331"/>
    </source>
</evidence>
<dbReference type="Proteomes" id="UP000544331">
    <property type="component" value="Unassembled WGS sequence"/>
</dbReference>
<gene>
    <name evidence="1" type="ORF">FMUND_15714</name>
</gene>
<reference evidence="1 2" key="1">
    <citation type="submission" date="2020-05" db="EMBL/GenBank/DDBJ databases">
        <title>Identification and distribution of gene clusters putatively required for synthesis of sphingolipid metabolism inhibitors in phylogenetically diverse species of the filamentous fungus Fusarium.</title>
        <authorList>
            <person name="Kim H.-S."/>
            <person name="Busman M."/>
            <person name="Brown D.W."/>
            <person name="Divon H."/>
            <person name="Uhlig S."/>
            <person name="Proctor R.H."/>
        </authorList>
    </citation>
    <scope>NUCLEOTIDE SEQUENCE [LARGE SCALE GENOMIC DNA]</scope>
    <source>
        <strain evidence="1 2">NRRL 66235</strain>
    </source>
</reference>
<dbReference type="SUPFAM" id="SSF52540">
    <property type="entry name" value="P-loop containing nucleoside triphosphate hydrolases"/>
    <property type="match status" value="1"/>
</dbReference>
<dbReference type="OrthoDB" id="10562976at2759"/>
<name>A0A8H5XMP9_9HYPO</name>
<proteinExistence type="predicted"/>
<evidence type="ECO:0000313" key="1">
    <source>
        <dbReference type="EMBL" id="KAF5696346.1"/>
    </source>
</evidence>
<comment type="caution">
    <text evidence="1">The sequence shown here is derived from an EMBL/GenBank/DDBJ whole genome shotgun (WGS) entry which is preliminary data.</text>
</comment>
<keyword evidence="2" id="KW-1185">Reference proteome</keyword>
<sequence length="341" mass="38144">MTFEQLVDHEKSNGPKLLKERMTRESIVYKETKAHALHPRCQILLVGREKLVSNINSERPYSHLSQKIHVPRDSGAAWVRLVPFSIPFSLVANDEAHDVHGSGARFIRFLNRLRDRSIPNGDGSASVFFLALSGTPIVNKVTDLDSLFSLIVQRSDEVHRFKDLTQKLNSSLQRICKRSVASGQPMGPESDQSEVISGIVELLDPIMTARNLESVFLGSHRVNIDIPELKSFRSYFETPQACRESHDALTRKARSEIATAEPNGDRIQALSKIETGSFSLLLRGAYCAPLPHLVKFCEGGFPYLSDDVDEDLALGPDSKILRLGHKYGQGDKLYDELNRIV</sequence>